<evidence type="ECO:0000313" key="9">
    <source>
        <dbReference type="Proteomes" id="UP000024635"/>
    </source>
</evidence>
<dbReference type="GO" id="GO:0005615">
    <property type="term" value="C:extracellular space"/>
    <property type="evidence" value="ECO:0007669"/>
    <property type="project" value="TreeGrafter"/>
</dbReference>
<dbReference type="PANTHER" id="PTHR11844:SF25">
    <property type="entry name" value="NTR DOMAIN-CONTAINING PROTEIN"/>
    <property type="match status" value="1"/>
</dbReference>
<keyword evidence="2" id="KW-0964">Secreted</keyword>
<dbReference type="STRING" id="53326.A0A016WBA4"/>
<dbReference type="GO" id="GO:0051045">
    <property type="term" value="P:negative regulation of membrane protein ectodomain proteolysis"/>
    <property type="evidence" value="ECO:0007669"/>
    <property type="project" value="TreeGrafter"/>
</dbReference>
<comment type="subcellular location">
    <subcellularLocation>
        <location evidence="1">Secreted</location>
    </subcellularLocation>
</comment>
<dbReference type="GO" id="GO:0002020">
    <property type="term" value="F:protease binding"/>
    <property type="evidence" value="ECO:0007669"/>
    <property type="project" value="TreeGrafter"/>
</dbReference>
<evidence type="ECO:0000256" key="6">
    <source>
        <dbReference type="SAM" id="Phobius"/>
    </source>
</evidence>
<dbReference type="Pfam" id="PF00965">
    <property type="entry name" value="TIMP"/>
    <property type="match status" value="1"/>
</dbReference>
<dbReference type="InterPro" id="IPR001820">
    <property type="entry name" value="TIMP"/>
</dbReference>
<name>A0A016WBA4_9BILA</name>
<dbReference type="SUPFAM" id="SSF50242">
    <property type="entry name" value="TIMP-like"/>
    <property type="match status" value="1"/>
</dbReference>
<evidence type="ECO:0000313" key="8">
    <source>
        <dbReference type="EMBL" id="EYC37089.1"/>
    </source>
</evidence>
<dbReference type="Proteomes" id="UP000024635">
    <property type="component" value="Unassembled WGS sequence"/>
</dbReference>
<keyword evidence="6" id="KW-1133">Transmembrane helix</keyword>
<feature type="transmembrane region" description="Helical" evidence="6">
    <location>
        <begin position="33"/>
        <end position="53"/>
    </location>
</feature>
<keyword evidence="9" id="KW-1185">Reference proteome</keyword>
<feature type="binding site" evidence="4">
    <location>
        <position position="53"/>
    </location>
    <ligand>
        <name>Zn(2+)</name>
        <dbReference type="ChEBI" id="CHEBI:29105"/>
        <note>ligand shared with metalloproteinase partner</note>
    </ligand>
</feature>
<dbReference type="PANTHER" id="PTHR11844">
    <property type="entry name" value="METALLOPROTEASE INHIBITOR"/>
    <property type="match status" value="1"/>
</dbReference>
<dbReference type="InterPro" id="IPR001134">
    <property type="entry name" value="Netrin_domain"/>
</dbReference>
<organism evidence="8 9">
    <name type="scientific">Ancylostoma ceylanicum</name>
    <dbReference type="NCBI Taxonomy" id="53326"/>
    <lineage>
        <taxon>Eukaryota</taxon>
        <taxon>Metazoa</taxon>
        <taxon>Ecdysozoa</taxon>
        <taxon>Nematoda</taxon>
        <taxon>Chromadorea</taxon>
        <taxon>Rhabditida</taxon>
        <taxon>Rhabditina</taxon>
        <taxon>Rhabditomorpha</taxon>
        <taxon>Strongyloidea</taxon>
        <taxon>Ancylostomatidae</taxon>
        <taxon>Ancylostomatinae</taxon>
        <taxon>Ancylostoma</taxon>
    </lineage>
</organism>
<dbReference type="PROSITE" id="PS50189">
    <property type="entry name" value="NTR"/>
    <property type="match status" value="1"/>
</dbReference>
<protein>
    <recommendedName>
        <fullName evidence="7">NTR domain-containing protein</fullName>
    </recommendedName>
</protein>
<reference evidence="9" key="1">
    <citation type="journal article" date="2015" name="Nat. Genet.">
        <title>The genome and transcriptome of the zoonotic hookworm Ancylostoma ceylanicum identify infection-specific gene families.</title>
        <authorList>
            <person name="Schwarz E.M."/>
            <person name="Hu Y."/>
            <person name="Antoshechkin I."/>
            <person name="Miller M.M."/>
            <person name="Sternberg P.W."/>
            <person name="Aroian R.V."/>
        </authorList>
    </citation>
    <scope>NUCLEOTIDE SEQUENCE</scope>
    <source>
        <strain evidence="9">HY135</strain>
    </source>
</reference>
<sequence>MDMSATATPLKFFLCRNFHSTAGVPKYCILVKIPSSMISLIVFIACFTAANACSCQRRELKDAFCNSDIVTMARVESIDKSDTSIGGAVNYGIWHLRTWKGLDKVNVTSVLTTSNSIDACGKIDLEQDMDYVLTGKLKDNGEISFTSCDFVNRWSEVTGSEMDLLRDLREGTKKCQSS</sequence>
<dbReference type="GO" id="GO:0008191">
    <property type="term" value="F:metalloendopeptidase inhibitor activity"/>
    <property type="evidence" value="ECO:0007669"/>
    <property type="project" value="InterPro"/>
</dbReference>
<feature type="domain" description="NTR" evidence="7">
    <location>
        <begin position="53"/>
        <end position="175"/>
    </location>
</feature>
<dbReference type="GO" id="GO:0031012">
    <property type="term" value="C:extracellular matrix"/>
    <property type="evidence" value="ECO:0007669"/>
    <property type="project" value="TreeGrafter"/>
</dbReference>
<evidence type="ECO:0000256" key="5">
    <source>
        <dbReference type="PIRSR" id="PIRSR601820-3"/>
    </source>
</evidence>
<comment type="caution">
    <text evidence="8">The sequence shown here is derived from an EMBL/GenBank/DDBJ whole genome shotgun (WGS) entry which is preliminary data.</text>
</comment>
<dbReference type="AlphaFoldDB" id="A0A016WBA4"/>
<feature type="disulfide bond" evidence="5">
    <location>
        <begin position="55"/>
        <end position="148"/>
    </location>
</feature>
<dbReference type="Gene3D" id="2.40.50.120">
    <property type="match status" value="1"/>
</dbReference>
<keyword evidence="6" id="KW-0812">Transmembrane</keyword>
<evidence type="ECO:0000256" key="2">
    <source>
        <dbReference type="ARBA" id="ARBA00022525"/>
    </source>
</evidence>
<keyword evidence="4" id="KW-0862">Zinc</keyword>
<evidence type="ECO:0000256" key="1">
    <source>
        <dbReference type="ARBA" id="ARBA00004613"/>
    </source>
</evidence>
<evidence type="ECO:0000259" key="7">
    <source>
        <dbReference type="PROSITE" id="PS50189"/>
    </source>
</evidence>
<evidence type="ECO:0000256" key="4">
    <source>
        <dbReference type="PIRSR" id="PIRSR601820-1"/>
    </source>
</evidence>
<keyword evidence="4" id="KW-0479">Metal-binding</keyword>
<dbReference type="EMBL" id="JARK01000428">
    <property type="protein sequence ID" value="EYC37089.1"/>
    <property type="molecule type" value="Genomic_DNA"/>
</dbReference>
<accession>A0A016WBA4</accession>
<keyword evidence="6" id="KW-0472">Membrane</keyword>
<keyword evidence="3 5" id="KW-1015">Disulfide bond</keyword>
<gene>
    <name evidence="8" type="primary">Acey_s0828.g2564</name>
    <name evidence="8" type="ORF">Y032_0828g2564</name>
</gene>
<proteinExistence type="predicted"/>
<dbReference type="SMART" id="SM00206">
    <property type="entry name" value="NTR"/>
    <property type="match status" value="1"/>
</dbReference>
<evidence type="ECO:0000256" key="3">
    <source>
        <dbReference type="ARBA" id="ARBA00023157"/>
    </source>
</evidence>
<dbReference type="GO" id="GO:0046872">
    <property type="term" value="F:metal ion binding"/>
    <property type="evidence" value="ECO:0007669"/>
    <property type="project" value="UniProtKB-KW"/>
</dbReference>
<dbReference type="InterPro" id="IPR008993">
    <property type="entry name" value="TIMP-like_OB-fold"/>
</dbReference>
<feature type="disulfide bond" evidence="5">
    <location>
        <begin position="53"/>
        <end position="120"/>
    </location>
</feature>
<dbReference type="OrthoDB" id="6041373at2759"/>